<evidence type="ECO:0000259" key="2">
    <source>
        <dbReference type="Pfam" id="PF03432"/>
    </source>
</evidence>
<feature type="compositionally biased region" description="Basic and acidic residues" evidence="1">
    <location>
        <begin position="150"/>
        <end position="166"/>
    </location>
</feature>
<dbReference type="Proteomes" id="UP000199412">
    <property type="component" value="Unassembled WGS sequence"/>
</dbReference>
<feature type="compositionally biased region" description="Basic and acidic residues" evidence="1">
    <location>
        <begin position="438"/>
        <end position="451"/>
    </location>
</feature>
<evidence type="ECO:0000313" key="3">
    <source>
        <dbReference type="EMBL" id="SDE99571.1"/>
    </source>
</evidence>
<protein>
    <submittedName>
        <fullName evidence="3">Relaxase/Mobilisation nuclease domain-containing protein</fullName>
    </submittedName>
</protein>
<accession>A0A1G7HGT8</accession>
<dbReference type="Pfam" id="PF03432">
    <property type="entry name" value="Relaxase"/>
    <property type="match status" value="1"/>
</dbReference>
<sequence>MIPFATQRGNGQNLATHLQNTFDNEYVELADLRGSIARDLHGAFAEWEVQADTLTHCRNYLYSMSINPDQRQGRLTREQYMDYIERAERRLGLDNQPRAVVFHIKGEREHCHVVWSRIDAEKRKAVQLSFDRDKLMMVTREFARDHDLRLPKGYDRQAGAEKERASRQQTQYDQHQHKASGLSREERTAAVTDAWRRSDTPQAFVNALSDLGYILATGKRPYVLVDLDGHMNALPKLIGDKQVRTNDIRAFLERDYPVNQLPSVDDARKMAADHRSVRRAFEQKEKQTEKVEQLKAAQAERRRSLQSEQTALRERQDTERKALQDRQVGERRQHRQVYLDEVRRVRAHRAAHAPHGLAAFLGRVSGVALVQRSVHRYQDRRRYEAHCAETARIKDRQTDESAALRQRHDMQGLEMARRLRNLEKLDARERQSLTASLTRERSDLPRRHEPRSPTLTYDLRPSGRPAMVQKAKNRFVHPVEIASPGSVPAEPVRTDRDPSEPINPSYDFENAARDPDTKSRGEEGPTRERKSSYDAEKTSRRRSDGRTDGRNGDRGRGR</sequence>
<feature type="region of interest" description="Disordered" evidence="1">
    <location>
        <begin position="430"/>
        <end position="463"/>
    </location>
</feature>
<dbReference type="EMBL" id="FNAP01000021">
    <property type="protein sequence ID" value="SDE99571.1"/>
    <property type="molecule type" value="Genomic_DNA"/>
</dbReference>
<feature type="compositionally biased region" description="Basic and acidic residues" evidence="1">
    <location>
        <begin position="510"/>
        <end position="558"/>
    </location>
</feature>
<dbReference type="AlphaFoldDB" id="A0A1G7HGT8"/>
<evidence type="ECO:0000313" key="4">
    <source>
        <dbReference type="Proteomes" id="UP000199412"/>
    </source>
</evidence>
<evidence type="ECO:0000256" key="1">
    <source>
        <dbReference type="SAM" id="MobiDB-lite"/>
    </source>
</evidence>
<organism evidence="3 4">
    <name type="scientific">Rhodospira trueperi</name>
    <dbReference type="NCBI Taxonomy" id="69960"/>
    <lineage>
        <taxon>Bacteria</taxon>
        <taxon>Pseudomonadati</taxon>
        <taxon>Pseudomonadota</taxon>
        <taxon>Alphaproteobacteria</taxon>
        <taxon>Rhodospirillales</taxon>
        <taxon>Rhodospirillaceae</taxon>
        <taxon>Rhodospira</taxon>
    </lineage>
</organism>
<feature type="region of interest" description="Disordered" evidence="1">
    <location>
        <begin position="150"/>
        <end position="186"/>
    </location>
</feature>
<dbReference type="OrthoDB" id="1826980at2"/>
<dbReference type="InterPro" id="IPR005094">
    <property type="entry name" value="Endonuclease_MobA/VirD2"/>
</dbReference>
<dbReference type="STRING" id="69960.SAMN05421720_1217"/>
<dbReference type="RefSeq" id="WP_092787985.1">
    <property type="nucleotide sequence ID" value="NZ_FNAP01000021.1"/>
</dbReference>
<reference evidence="3 4" key="1">
    <citation type="submission" date="2016-10" db="EMBL/GenBank/DDBJ databases">
        <authorList>
            <person name="de Groot N.N."/>
        </authorList>
    </citation>
    <scope>NUCLEOTIDE SEQUENCE [LARGE SCALE GENOMIC DNA]</scope>
    <source>
        <strain evidence="3 4">ATCC 700224</strain>
    </source>
</reference>
<feature type="domain" description="MobA/VirD2-like nuclease" evidence="2">
    <location>
        <begin position="36"/>
        <end position="148"/>
    </location>
</feature>
<name>A0A1G7HGT8_9PROT</name>
<feature type="region of interest" description="Disordered" evidence="1">
    <location>
        <begin position="275"/>
        <end position="333"/>
    </location>
</feature>
<gene>
    <name evidence="3" type="ORF">SAMN05421720_1217</name>
</gene>
<proteinExistence type="predicted"/>
<feature type="region of interest" description="Disordered" evidence="1">
    <location>
        <begin position="479"/>
        <end position="558"/>
    </location>
</feature>
<keyword evidence="4" id="KW-1185">Reference proteome</keyword>